<dbReference type="EMBL" id="GBRH01255262">
    <property type="protein sequence ID" value="JAD42633.1"/>
    <property type="molecule type" value="Transcribed_RNA"/>
</dbReference>
<reference evidence="1" key="2">
    <citation type="journal article" date="2015" name="Data Brief">
        <title>Shoot transcriptome of the giant reed, Arundo donax.</title>
        <authorList>
            <person name="Barrero R.A."/>
            <person name="Guerrero F.D."/>
            <person name="Moolhuijzen P."/>
            <person name="Goolsby J.A."/>
            <person name="Tidwell J."/>
            <person name="Bellgard S.E."/>
            <person name="Bellgard M.I."/>
        </authorList>
    </citation>
    <scope>NUCLEOTIDE SEQUENCE</scope>
    <source>
        <tissue evidence="1">Shoot tissue taken approximately 20 cm above the soil surface</tissue>
    </source>
</reference>
<name>A0A0A8ZY53_ARUDO</name>
<proteinExistence type="predicted"/>
<protein>
    <submittedName>
        <fullName evidence="1">Uncharacterized protein</fullName>
    </submittedName>
</protein>
<dbReference type="AlphaFoldDB" id="A0A0A8ZY53"/>
<accession>A0A0A8ZY53</accession>
<sequence length="122" mass="13616">MHREALQDNLDVESQSAPRSLVKRRPSVVVVGATAVAESCALNRPLVSSRISDGDEEIFWLVHGDLQVGRMNVEMSTVGVSRLIPLCLWPISPHPDNQSGVLKERYPVADIFRHRHEEQLPA</sequence>
<organism evidence="1">
    <name type="scientific">Arundo donax</name>
    <name type="common">Giant reed</name>
    <name type="synonym">Donax arundinaceus</name>
    <dbReference type="NCBI Taxonomy" id="35708"/>
    <lineage>
        <taxon>Eukaryota</taxon>
        <taxon>Viridiplantae</taxon>
        <taxon>Streptophyta</taxon>
        <taxon>Embryophyta</taxon>
        <taxon>Tracheophyta</taxon>
        <taxon>Spermatophyta</taxon>
        <taxon>Magnoliopsida</taxon>
        <taxon>Liliopsida</taxon>
        <taxon>Poales</taxon>
        <taxon>Poaceae</taxon>
        <taxon>PACMAD clade</taxon>
        <taxon>Arundinoideae</taxon>
        <taxon>Arundineae</taxon>
        <taxon>Arundo</taxon>
    </lineage>
</organism>
<evidence type="ECO:0000313" key="1">
    <source>
        <dbReference type="EMBL" id="JAD42633.1"/>
    </source>
</evidence>
<reference evidence="1" key="1">
    <citation type="submission" date="2014-09" db="EMBL/GenBank/DDBJ databases">
        <authorList>
            <person name="Magalhaes I.L.F."/>
            <person name="Oliveira U."/>
            <person name="Santos F.R."/>
            <person name="Vidigal T.H.D.A."/>
            <person name="Brescovit A.D."/>
            <person name="Santos A.J."/>
        </authorList>
    </citation>
    <scope>NUCLEOTIDE SEQUENCE</scope>
    <source>
        <tissue evidence="1">Shoot tissue taken approximately 20 cm above the soil surface</tissue>
    </source>
</reference>